<evidence type="ECO:0000313" key="2">
    <source>
        <dbReference type="Proteomes" id="UP000480178"/>
    </source>
</evidence>
<reference evidence="1 2" key="1">
    <citation type="submission" date="2020-01" db="EMBL/GenBank/DDBJ databases">
        <authorList>
            <person name="Kim M.K."/>
        </authorList>
    </citation>
    <scope>NUCLEOTIDE SEQUENCE [LARGE SCALE GENOMIC DNA]</scope>
    <source>
        <strain evidence="1 2">172606-1</strain>
    </source>
</reference>
<gene>
    <name evidence="1" type="ORF">GXP67_27730</name>
</gene>
<dbReference type="EMBL" id="CP048222">
    <property type="protein sequence ID" value="QHT70165.1"/>
    <property type="molecule type" value="Genomic_DNA"/>
</dbReference>
<protein>
    <submittedName>
        <fullName evidence="1">Uncharacterized protein</fullName>
    </submittedName>
</protein>
<name>A0A6C0GQ12_9BACT</name>
<sequence>MKKITDLSKLKVHSGDDSQFVAMINECNRLIDQYHAIADPESDEAKNLKVQIVNYKNKIEKIRKGY</sequence>
<dbReference type="Proteomes" id="UP000480178">
    <property type="component" value="Chromosome"/>
</dbReference>
<keyword evidence="2" id="KW-1185">Reference proteome</keyword>
<dbReference type="AlphaFoldDB" id="A0A6C0GQ12"/>
<proteinExistence type="predicted"/>
<dbReference type="KEGG" id="rhoz:GXP67_27730"/>
<accession>A0A6C0GQ12</accession>
<organism evidence="1 2">
    <name type="scientific">Rhodocytophaga rosea</name>
    <dbReference type="NCBI Taxonomy" id="2704465"/>
    <lineage>
        <taxon>Bacteria</taxon>
        <taxon>Pseudomonadati</taxon>
        <taxon>Bacteroidota</taxon>
        <taxon>Cytophagia</taxon>
        <taxon>Cytophagales</taxon>
        <taxon>Rhodocytophagaceae</taxon>
        <taxon>Rhodocytophaga</taxon>
    </lineage>
</organism>
<dbReference type="RefSeq" id="WP_162446147.1">
    <property type="nucleotide sequence ID" value="NZ_CP048222.1"/>
</dbReference>
<evidence type="ECO:0000313" key="1">
    <source>
        <dbReference type="EMBL" id="QHT70165.1"/>
    </source>
</evidence>